<protein>
    <recommendedName>
        <fullName evidence="13">N-glycosylase/DNA lyase</fullName>
        <ecNumber evidence="3">4.2.99.18</ecNumber>
    </recommendedName>
</protein>
<dbReference type="Gene3D" id="1.10.340.30">
    <property type="entry name" value="Hypothetical protein, domain 2"/>
    <property type="match status" value="1"/>
</dbReference>
<evidence type="ECO:0000256" key="12">
    <source>
        <dbReference type="ARBA" id="ARBA00044632"/>
    </source>
</evidence>
<dbReference type="InterPro" id="IPR052054">
    <property type="entry name" value="Oxidative_DNA_repair_enzyme"/>
</dbReference>
<organism evidence="18">
    <name type="scientific">Thrips palmi</name>
    <name type="common">Melon thrips</name>
    <dbReference type="NCBI Taxonomy" id="161013"/>
    <lineage>
        <taxon>Eukaryota</taxon>
        <taxon>Metazoa</taxon>
        <taxon>Ecdysozoa</taxon>
        <taxon>Arthropoda</taxon>
        <taxon>Hexapoda</taxon>
        <taxon>Insecta</taxon>
        <taxon>Pterygota</taxon>
        <taxon>Neoptera</taxon>
        <taxon>Paraneoptera</taxon>
        <taxon>Thysanoptera</taxon>
        <taxon>Terebrantia</taxon>
        <taxon>Thripoidea</taxon>
        <taxon>Thripidae</taxon>
        <taxon>Thrips</taxon>
    </lineage>
</organism>
<evidence type="ECO:0000256" key="11">
    <source>
        <dbReference type="ARBA" id="ARBA00025652"/>
    </source>
</evidence>
<evidence type="ECO:0000256" key="10">
    <source>
        <dbReference type="ARBA" id="ARBA00023295"/>
    </source>
</evidence>
<dbReference type="RefSeq" id="XP_034247732.1">
    <property type="nucleotide sequence ID" value="XM_034391841.1"/>
</dbReference>
<dbReference type="SMART" id="SM00478">
    <property type="entry name" value="ENDO3c"/>
    <property type="match status" value="1"/>
</dbReference>
<dbReference type="PANTHER" id="PTHR10242">
    <property type="entry name" value="8-OXOGUANINE DNA GLYCOSYLASE"/>
    <property type="match status" value="1"/>
</dbReference>
<dbReference type="GO" id="GO:0006289">
    <property type="term" value="P:nucleotide-excision repair"/>
    <property type="evidence" value="ECO:0007669"/>
    <property type="project" value="InterPro"/>
</dbReference>
<evidence type="ECO:0000256" key="5">
    <source>
        <dbReference type="ARBA" id="ARBA00022801"/>
    </source>
</evidence>
<dbReference type="EC" id="4.2.99.18" evidence="3"/>
<dbReference type="InterPro" id="IPR011257">
    <property type="entry name" value="DNA_glycosylase"/>
</dbReference>
<comment type="function">
    <text evidence="11">DNA repair enzyme that incises DNA at 8-oxoG residues. Excises 7,8-dihydro-8-oxoguanine and 2,6-diamino-4-hydroxy-5-N-methylformamidopyrimidine (FAPY) from damaged DNA. Has a beta-lyase activity that nicks DNA 3' to the lesion.</text>
</comment>
<evidence type="ECO:0000256" key="8">
    <source>
        <dbReference type="ARBA" id="ARBA00023242"/>
    </source>
</evidence>
<accession>A0A6P8Z5L5</accession>
<evidence type="ECO:0000256" key="4">
    <source>
        <dbReference type="ARBA" id="ARBA00022763"/>
    </source>
</evidence>
<keyword evidence="10" id="KW-0326">Glycosidase</keyword>
<dbReference type="InterPro" id="IPR023170">
    <property type="entry name" value="HhH_base_excis_C"/>
</dbReference>
<dbReference type="InterPro" id="IPR003265">
    <property type="entry name" value="HhH-GPD_domain"/>
</dbReference>
<comment type="subcellular location">
    <subcellularLocation>
        <location evidence="1">Nucleus</location>
    </subcellularLocation>
</comment>
<evidence type="ECO:0000256" key="9">
    <source>
        <dbReference type="ARBA" id="ARBA00023268"/>
    </source>
</evidence>
<dbReference type="FunFam" id="1.10.1670.10:FF:000005">
    <property type="entry name" value="N-glycosylase/DNA lyase OGG1"/>
    <property type="match status" value="1"/>
</dbReference>
<evidence type="ECO:0000313" key="18">
    <source>
        <dbReference type="RefSeq" id="XP_034247733.1"/>
    </source>
</evidence>
<proteinExistence type="inferred from homology"/>
<comment type="catalytic activity">
    <reaction evidence="12">
        <text>2'-deoxyribonucleotide-(2'-deoxyribose 5'-phosphate)-2'-deoxyribonucleotide-DNA = a 3'-end 2'-deoxyribonucleotide-(2,3-dehydro-2,3-deoxyribose 5'-phosphate)-DNA + a 5'-end 5'-phospho-2'-deoxyribonucleoside-DNA + H(+)</text>
        <dbReference type="Rhea" id="RHEA:66592"/>
        <dbReference type="Rhea" id="RHEA-COMP:13180"/>
        <dbReference type="Rhea" id="RHEA-COMP:16897"/>
        <dbReference type="Rhea" id="RHEA-COMP:17067"/>
        <dbReference type="ChEBI" id="CHEBI:15378"/>
        <dbReference type="ChEBI" id="CHEBI:136412"/>
        <dbReference type="ChEBI" id="CHEBI:157695"/>
        <dbReference type="ChEBI" id="CHEBI:167181"/>
        <dbReference type="EC" id="4.2.99.18"/>
    </reaction>
</comment>
<evidence type="ECO:0000256" key="13">
    <source>
        <dbReference type="ARBA" id="ARBA00073127"/>
    </source>
</evidence>
<dbReference type="AlphaFoldDB" id="A0A6P8Z5L5"/>
<evidence type="ECO:0000256" key="7">
    <source>
        <dbReference type="ARBA" id="ARBA00023239"/>
    </source>
</evidence>
<feature type="compositionally biased region" description="Basic and acidic residues" evidence="14">
    <location>
        <begin position="346"/>
        <end position="356"/>
    </location>
</feature>
<evidence type="ECO:0000256" key="3">
    <source>
        <dbReference type="ARBA" id="ARBA00012720"/>
    </source>
</evidence>
<dbReference type="RefSeq" id="XP_034247733.1">
    <property type="nucleotide sequence ID" value="XM_034391842.1"/>
</dbReference>
<dbReference type="KEGG" id="tpal:117649253"/>
<evidence type="ECO:0000256" key="1">
    <source>
        <dbReference type="ARBA" id="ARBA00004123"/>
    </source>
</evidence>
<dbReference type="SUPFAM" id="SSF55945">
    <property type="entry name" value="TATA-box binding protein-like"/>
    <property type="match status" value="1"/>
</dbReference>
<dbReference type="GO" id="GO:0003684">
    <property type="term" value="F:damaged DNA binding"/>
    <property type="evidence" value="ECO:0007669"/>
    <property type="project" value="InterPro"/>
</dbReference>
<dbReference type="InterPro" id="IPR012904">
    <property type="entry name" value="OGG_N"/>
</dbReference>
<name>A0A6P8Z5L5_THRPL</name>
<dbReference type="GO" id="GO:0034039">
    <property type="term" value="F:8-oxo-7,8-dihydroguanine DNA N-glycosylase activity"/>
    <property type="evidence" value="ECO:0007669"/>
    <property type="project" value="TreeGrafter"/>
</dbReference>
<keyword evidence="9" id="KW-0511">Multifunctional enzyme</keyword>
<dbReference type="CDD" id="cd00056">
    <property type="entry name" value="ENDO3c"/>
    <property type="match status" value="1"/>
</dbReference>
<keyword evidence="5" id="KW-0378">Hydrolase</keyword>
<keyword evidence="6" id="KW-0234">DNA repair</keyword>
<evidence type="ECO:0000313" key="17">
    <source>
        <dbReference type="RefSeq" id="XP_034247732.1"/>
    </source>
</evidence>
<dbReference type="Gene3D" id="3.30.310.40">
    <property type="match status" value="1"/>
</dbReference>
<keyword evidence="4" id="KW-0227">DNA damage</keyword>
<dbReference type="GO" id="GO:0005634">
    <property type="term" value="C:nucleus"/>
    <property type="evidence" value="ECO:0007669"/>
    <property type="project" value="UniProtKB-SubCell"/>
</dbReference>
<dbReference type="GO" id="GO:0006285">
    <property type="term" value="P:base-excision repair, AP site formation"/>
    <property type="evidence" value="ECO:0007669"/>
    <property type="project" value="TreeGrafter"/>
</dbReference>
<keyword evidence="16" id="KW-1185">Reference proteome</keyword>
<dbReference type="GeneID" id="117649253"/>
<dbReference type="GO" id="GO:0140078">
    <property type="term" value="F:class I DNA-(apurinic or apyrimidinic site) endonuclease activity"/>
    <property type="evidence" value="ECO:0007669"/>
    <property type="project" value="UniProtKB-EC"/>
</dbReference>
<dbReference type="CTD" id="4968"/>
<sequence>MSLWRSLECSCKDLQLLMTLSGGQCFRWHKNEEGEWTGVFAQRIWTLKQTDEKILYHVQHATKLAQPKSKPKVRRKETLVRKKQADTELNILDKDALQLEDEKLLKNYFRLDFSLDEMYAKWGESDPNFKEVASKFHGVRMLKQDPVENIFSFICSSNNNIARISGMVEKMCTLYGEVIGEKNGQSYHAFPDVNRLADPIVEQDLRTASFGYRAKFIQKSAEMIQSLGGESWLQSLQSKPYTEAKAALMQLPGIGAKVADCICLMSLDHLEAIPVDTHVWQISCRYLPHLKNYKSVTEKVYNEIGEYFRDLYGPYAGWAHTVLFCADLKMFQEKPVGGKKRKINRVSKEEKQKKSS</sequence>
<dbReference type="FunFam" id="1.10.340.30:FF:000006">
    <property type="entry name" value="N-glycosylase/DNA lyase isoform X2"/>
    <property type="match status" value="1"/>
</dbReference>
<dbReference type="SUPFAM" id="SSF48150">
    <property type="entry name" value="DNA-glycosylase"/>
    <property type="match status" value="1"/>
</dbReference>
<dbReference type="Pfam" id="PF07934">
    <property type="entry name" value="OGG_N"/>
    <property type="match status" value="1"/>
</dbReference>
<dbReference type="Pfam" id="PF00730">
    <property type="entry name" value="HhH-GPD"/>
    <property type="match status" value="1"/>
</dbReference>
<evidence type="ECO:0000259" key="15">
    <source>
        <dbReference type="SMART" id="SM00478"/>
    </source>
</evidence>
<keyword evidence="8" id="KW-0539">Nucleus</keyword>
<evidence type="ECO:0000256" key="2">
    <source>
        <dbReference type="ARBA" id="ARBA00010679"/>
    </source>
</evidence>
<reference evidence="17 18" key="1">
    <citation type="submission" date="2025-04" db="UniProtKB">
        <authorList>
            <consortium name="RefSeq"/>
        </authorList>
    </citation>
    <scope>IDENTIFICATION</scope>
    <source>
        <tissue evidence="17 18">Total insect</tissue>
    </source>
</reference>
<dbReference type="PANTHER" id="PTHR10242:SF2">
    <property type="entry name" value="N-GLYCOSYLASE_DNA LYASE"/>
    <property type="match status" value="1"/>
</dbReference>
<evidence type="ECO:0000256" key="14">
    <source>
        <dbReference type="SAM" id="MobiDB-lite"/>
    </source>
</evidence>
<gene>
    <name evidence="17 18" type="primary">LOC117649253</name>
</gene>
<dbReference type="OrthoDB" id="238681at2759"/>
<dbReference type="Proteomes" id="UP000515158">
    <property type="component" value="Unplaced"/>
</dbReference>
<dbReference type="Gene3D" id="1.10.1670.10">
    <property type="entry name" value="Helix-hairpin-Helix base-excision DNA repair enzymes (C-terminal)"/>
    <property type="match status" value="1"/>
</dbReference>
<feature type="region of interest" description="Disordered" evidence="14">
    <location>
        <begin position="335"/>
        <end position="356"/>
    </location>
</feature>
<evidence type="ECO:0000313" key="16">
    <source>
        <dbReference type="Proteomes" id="UP000515158"/>
    </source>
</evidence>
<comment type="similarity">
    <text evidence="2">Belongs to the type-1 OGG1 family.</text>
</comment>
<keyword evidence="7 17" id="KW-0456">Lyase</keyword>
<feature type="domain" description="HhH-GPD" evidence="15">
    <location>
        <begin position="155"/>
        <end position="321"/>
    </location>
</feature>
<evidence type="ECO:0000256" key="6">
    <source>
        <dbReference type="ARBA" id="ARBA00023204"/>
    </source>
</evidence>